<keyword evidence="4 7" id="KW-0862">Zinc</keyword>
<dbReference type="InterPro" id="IPR020850">
    <property type="entry name" value="GED_dom"/>
</dbReference>
<dbReference type="GO" id="GO:0008270">
    <property type="term" value="F:zinc ion binding"/>
    <property type="evidence" value="ECO:0007669"/>
    <property type="project" value="InterPro"/>
</dbReference>
<evidence type="ECO:0000256" key="3">
    <source>
        <dbReference type="ARBA" id="ARBA00022741"/>
    </source>
</evidence>
<dbReference type="Gene3D" id="3.40.50.300">
    <property type="entry name" value="P-loop containing nucleotide triphosphate hydrolases"/>
    <property type="match status" value="1"/>
</dbReference>
<dbReference type="Pfam" id="PF00107">
    <property type="entry name" value="ADH_zinc_N"/>
    <property type="match status" value="1"/>
</dbReference>
<dbReference type="SUPFAM" id="SSF51735">
    <property type="entry name" value="NAD(P)-binding Rossmann-fold domains"/>
    <property type="match status" value="1"/>
</dbReference>
<comment type="similarity">
    <text evidence="7">Belongs to the zinc-containing alcohol dehydrogenase family.</text>
</comment>
<evidence type="ECO:0000256" key="6">
    <source>
        <dbReference type="ARBA" id="ARBA00023134"/>
    </source>
</evidence>
<dbReference type="Gene3D" id="1.20.120.1240">
    <property type="entry name" value="Dynamin, middle domain"/>
    <property type="match status" value="1"/>
</dbReference>
<evidence type="ECO:0000313" key="10">
    <source>
        <dbReference type="EMBL" id="RLL97196.1"/>
    </source>
</evidence>
<dbReference type="CDD" id="cd08771">
    <property type="entry name" value="DLP_1"/>
    <property type="match status" value="1"/>
</dbReference>
<dbReference type="GO" id="GO:0005525">
    <property type="term" value="F:GTP binding"/>
    <property type="evidence" value="ECO:0007669"/>
    <property type="project" value="InterPro"/>
</dbReference>
<dbReference type="OrthoDB" id="415706at2759"/>
<keyword evidence="5" id="KW-0560">Oxidoreductase</keyword>
<dbReference type="STRING" id="1245748.A0A421D4Z6"/>
<dbReference type="InterPro" id="IPR000375">
    <property type="entry name" value="Dynamin_stalk"/>
</dbReference>
<dbReference type="SMART" id="SM00053">
    <property type="entry name" value="DYNc"/>
    <property type="match status" value="1"/>
</dbReference>
<dbReference type="InterPro" id="IPR027417">
    <property type="entry name" value="P-loop_NTPase"/>
</dbReference>
<dbReference type="PANTHER" id="PTHR11566:SF21">
    <property type="entry name" value="DYNAMIN RELATED PROTEIN 1, ISOFORM A"/>
    <property type="match status" value="1"/>
</dbReference>
<dbReference type="GO" id="GO:0016559">
    <property type="term" value="P:peroxisome fission"/>
    <property type="evidence" value="ECO:0007669"/>
    <property type="project" value="TreeGrafter"/>
</dbReference>
<dbReference type="GO" id="GO:0003924">
    <property type="term" value="F:GTPase activity"/>
    <property type="evidence" value="ECO:0007669"/>
    <property type="project" value="InterPro"/>
</dbReference>
<dbReference type="AlphaFoldDB" id="A0A421D4Z6"/>
<dbReference type="GO" id="GO:0048312">
    <property type="term" value="P:intracellular distribution of mitochondria"/>
    <property type="evidence" value="ECO:0007669"/>
    <property type="project" value="TreeGrafter"/>
</dbReference>
<keyword evidence="3" id="KW-0547">Nucleotide-binding</keyword>
<evidence type="ECO:0000313" key="11">
    <source>
        <dbReference type="Proteomes" id="UP000215289"/>
    </source>
</evidence>
<dbReference type="CDD" id="cd05283">
    <property type="entry name" value="CAD1"/>
    <property type="match status" value="1"/>
</dbReference>
<dbReference type="InterPro" id="IPR011032">
    <property type="entry name" value="GroES-like_sf"/>
</dbReference>
<dbReference type="InterPro" id="IPR013154">
    <property type="entry name" value="ADH-like_N"/>
</dbReference>
<dbReference type="EMBL" id="NIDN02000085">
    <property type="protein sequence ID" value="RLL97196.1"/>
    <property type="molecule type" value="Genomic_DNA"/>
</dbReference>
<dbReference type="GO" id="GO:0008017">
    <property type="term" value="F:microtubule binding"/>
    <property type="evidence" value="ECO:0007669"/>
    <property type="project" value="TreeGrafter"/>
</dbReference>
<dbReference type="SUPFAM" id="SSF52540">
    <property type="entry name" value="P-loop containing nucleoside triphosphate hydrolases"/>
    <property type="match status" value="1"/>
</dbReference>
<dbReference type="Gene3D" id="3.40.50.720">
    <property type="entry name" value="NAD(P)-binding Rossmann-like Domain"/>
    <property type="match status" value="1"/>
</dbReference>
<dbReference type="InterPro" id="IPR047109">
    <property type="entry name" value="CAD-like"/>
</dbReference>
<reference evidence="10 11" key="1">
    <citation type="submission" date="2018-08" db="EMBL/GenBank/DDBJ databases">
        <title>Draft genome sequences of two Aspergillus turcosus clinical strains isolated from bronchoalveolar lavage fluid: one azole-susceptible and the other azole-resistant.</title>
        <authorList>
            <person name="Parent-Michaud M."/>
            <person name="Dufresne P.J."/>
            <person name="Fournier E."/>
            <person name="Martineau C."/>
            <person name="Moreira S."/>
            <person name="Perkins V."/>
            <person name="De Repentigny L."/>
            <person name="Dufresne S.F."/>
        </authorList>
    </citation>
    <scope>NUCLEOTIDE SEQUENCE [LARGE SCALE GENOMIC DNA]</scope>
    <source>
        <strain evidence="10">HMR AF 1038</strain>
    </source>
</reference>
<name>A0A421D4Z6_9EURO</name>
<dbReference type="Pfam" id="PF00350">
    <property type="entry name" value="Dynamin_N"/>
    <property type="match status" value="1"/>
</dbReference>
<dbReference type="InterPro" id="IPR045063">
    <property type="entry name" value="Dynamin_N"/>
</dbReference>
<dbReference type="Proteomes" id="UP000215289">
    <property type="component" value="Unassembled WGS sequence"/>
</dbReference>
<sequence>MLEYTVFRGSKDGTIVQARAKRPELTDHEVLVKITHSGLCGTDEHYRCAGIALGHEGAGIIEALGPRVTSLKIGDRVGWGYEHGSCRQCKYCLRGEELYCNRRQIYGESNLDQGSFARTAIWPEDFLYRIPDRITNAEAAPLMCAGSAVFSPLHKFKVGPTDRVGVIGIGGLGHLAIQFAAKMGCQVVVLSTTPSKEAEALSLGASEFHVLSKDSTAVAAIEPLDHLLVTSSQLPDWEAVFEIMAPGGTIYALTVDMGEMRFPYLPLVMKALRIQGSLPAARGSQREMLQFAALIQLDSNMKNPSEKDGIALDWERVGEGLGLQSSRTSERLNIIDRVRANGVGDHVALPQLVVCGGQSAGKSSVLEGITGIPFPRQDGLCTRFATEIILRHEPGVQRATATIIPHISRAGDEKNRLSAFRRQLRDFAELPSIIEEAARLMGIRGHGTEPDAPAFSADVLRLELVGNTGLHLTIVDLPGLISVSENEQDVELVQDLVDSYLENSRTIILAVVPASSDVQTQRIIQRARHYDKAGLRTVGIITKPDLINAGTESRVARLAKNLDSTRLNLGFFVVKNPSPAQLEKGITHSERRKLELEFFSTGPWKGQSIDPSRIGVDNLRTFLQDLLDTHIERELPRVQEDVQRLLDKTNEELVDLGMERSSPGQIRVYLTRLSSNIHNLLKAGVEGAYGGRDVAFFHVDGDDMSVRLRAAVHMENENFATYMRQHGKKRKVVAKKDLETAEAEEGQLLLTDEQMSSWIRQIYHQTRGRELPGNHNHALLTELFHDQSERWESIGRRHVDAVVSLVSRFICAVLAFVVKDPKVHHSLNQAIAVALKARARDAYKELDNLVEDEARHPITYNHYYTDNIQKARLDRARQDLRDSVDDARIYDWNGRFDFTNSSDKINRLVSSLQDRVVVDMTEQACADARTDLDAYYKVAMKTFVDNVCRQVIERHILAKLPSVFDPVTVSAYTDDDLLRLAAESPQIRRRRAEALQLQAALEQSLRDLAI</sequence>
<keyword evidence="6" id="KW-0342">GTP-binding</keyword>
<dbReference type="InterPro" id="IPR002328">
    <property type="entry name" value="ADH_Zn_CS"/>
</dbReference>
<organism evidence="10 11">
    <name type="scientific">Aspergillus turcosus</name>
    <dbReference type="NCBI Taxonomy" id="1245748"/>
    <lineage>
        <taxon>Eukaryota</taxon>
        <taxon>Fungi</taxon>
        <taxon>Dikarya</taxon>
        <taxon>Ascomycota</taxon>
        <taxon>Pezizomycotina</taxon>
        <taxon>Eurotiomycetes</taxon>
        <taxon>Eurotiomycetidae</taxon>
        <taxon>Eurotiales</taxon>
        <taxon>Aspergillaceae</taxon>
        <taxon>Aspergillus</taxon>
        <taxon>Aspergillus subgen. Fumigati</taxon>
    </lineage>
</organism>
<comment type="caution">
    <text evidence="10">The sequence shown here is derived from an EMBL/GenBank/DDBJ whole genome shotgun (WGS) entry which is preliminary data.</text>
</comment>
<dbReference type="InterPro" id="IPR022812">
    <property type="entry name" value="Dynamin"/>
</dbReference>
<dbReference type="InterPro" id="IPR036291">
    <property type="entry name" value="NAD(P)-bd_dom_sf"/>
</dbReference>
<dbReference type="InterPro" id="IPR001401">
    <property type="entry name" value="Dynamin_GTPase"/>
</dbReference>
<evidence type="ECO:0008006" key="12">
    <source>
        <dbReference type="Google" id="ProtNLM"/>
    </source>
</evidence>
<gene>
    <name evidence="10" type="ORF">CFD26_103357</name>
</gene>
<dbReference type="Pfam" id="PF08240">
    <property type="entry name" value="ADH_N"/>
    <property type="match status" value="1"/>
</dbReference>
<evidence type="ECO:0000256" key="4">
    <source>
        <dbReference type="ARBA" id="ARBA00022833"/>
    </source>
</evidence>
<dbReference type="Gene3D" id="3.90.180.10">
    <property type="entry name" value="Medium-chain alcohol dehydrogenases, catalytic domain"/>
    <property type="match status" value="1"/>
</dbReference>
<dbReference type="GO" id="GO:0005874">
    <property type="term" value="C:microtubule"/>
    <property type="evidence" value="ECO:0007669"/>
    <property type="project" value="TreeGrafter"/>
</dbReference>
<dbReference type="InterPro" id="IPR030381">
    <property type="entry name" value="G_DYNAMIN_dom"/>
</dbReference>
<keyword evidence="11" id="KW-1185">Reference proteome</keyword>
<evidence type="ECO:0000256" key="2">
    <source>
        <dbReference type="ARBA" id="ARBA00022723"/>
    </source>
</evidence>
<evidence type="ECO:0000256" key="5">
    <source>
        <dbReference type="ARBA" id="ARBA00023002"/>
    </source>
</evidence>
<feature type="domain" description="Dynamin-type G" evidence="9">
    <location>
        <begin position="346"/>
        <end position="636"/>
    </location>
</feature>
<dbReference type="PROSITE" id="PS51718">
    <property type="entry name" value="G_DYNAMIN_2"/>
    <property type="match status" value="1"/>
</dbReference>
<dbReference type="PROSITE" id="PS00059">
    <property type="entry name" value="ADH_ZINC"/>
    <property type="match status" value="1"/>
</dbReference>
<dbReference type="Pfam" id="PF01031">
    <property type="entry name" value="Dynamin_M"/>
    <property type="match status" value="1"/>
</dbReference>
<dbReference type="PANTHER" id="PTHR11566">
    <property type="entry name" value="DYNAMIN"/>
    <property type="match status" value="1"/>
</dbReference>
<dbReference type="FunFam" id="3.40.50.720:FF:000022">
    <property type="entry name" value="Cinnamyl alcohol dehydrogenase"/>
    <property type="match status" value="1"/>
</dbReference>
<evidence type="ECO:0000256" key="7">
    <source>
        <dbReference type="RuleBase" id="RU361277"/>
    </source>
</evidence>
<dbReference type="FunFam" id="3.40.50.300:FF:001425">
    <property type="entry name" value="Dynamin GTPase, putative"/>
    <property type="match status" value="1"/>
</dbReference>
<dbReference type="GO" id="GO:0000266">
    <property type="term" value="P:mitochondrial fission"/>
    <property type="evidence" value="ECO:0007669"/>
    <property type="project" value="TreeGrafter"/>
</dbReference>
<dbReference type="GO" id="GO:0005739">
    <property type="term" value="C:mitochondrion"/>
    <property type="evidence" value="ECO:0007669"/>
    <property type="project" value="TreeGrafter"/>
</dbReference>
<evidence type="ECO:0000259" key="8">
    <source>
        <dbReference type="PROSITE" id="PS51388"/>
    </source>
</evidence>
<dbReference type="SUPFAM" id="SSF50129">
    <property type="entry name" value="GroES-like"/>
    <property type="match status" value="1"/>
</dbReference>
<proteinExistence type="inferred from homology"/>
<comment type="cofactor">
    <cofactor evidence="1 7">
        <name>Zn(2+)</name>
        <dbReference type="ChEBI" id="CHEBI:29105"/>
    </cofactor>
</comment>
<dbReference type="GO" id="GO:0006897">
    <property type="term" value="P:endocytosis"/>
    <property type="evidence" value="ECO:0007669"/>
    <property type="project" value="TreeGrafter"/>
</dbReference>
<feature type="domain" description="GED" evidence="8">
    <location>
        <begin position="925"/>
        <end position="1010"/>
    </location>
</feature>
<keyword evidence="2 7" id="KW-0479">Metal-binding</keyword>
<evidence type="ECO:0000259" key="9">
    <source>
        <dbReference type="PROSITE" id="PS51718"/>
    </source>
</evidence>
<dbReference type="GO" id="GO:0016020">
    <property type="term" value="C:membrane"/>
    <property type="evidence" value="ECO:0007669"/>
    <property type="project" value="TreeGrafter"/>
</dbReference>
<dbReference type="GO" id="GO:0016616">
    <property type="term" value="F:oxidoreductase activity, acting on the CH-OH group of donors, NAD or NADP as acceptor"/>
    <property type="evidence" value="ECO:0007669"/>
    <property type="project" value="InterPro"/>
</dbReference>
<dbReference type="InterPro" id="IPR013149">
    <property type="entry name" value="ADH-like_C"/>
</dbReference>
<protein>
    <recommendedName>
        <fullName evidence="12">GED domain-containing protein</fullName>
    </recommendedName>
</protein>
<evidence type="ECO:0000256" key="1">
    <source>
        <dbReference type="ARBA" id="ARBA00001947"/>
    </source>
</evidence>
<accession>A0A421D4Z6</accession>
<dbReference type="PROSITE" id="PS51388">
    <property type="entry name" value="GED"/>
    <property type="match status" value="1"/>
</dbReference>
<dbReference type="PRINTS" id="PR00195">
    <property type="entry name" value="DYNAMIN"/>
</dbReference>